<protein>
    <submittedName>
        <fullName evidence="2">Uncharacterized protein</fullName>
    </submittedName>
</protein>
<organism evidence="2 3">
    <name type="scientific">Thelephora terrestris</name>
    <dbReference type="NCBI Taxonomy" id="56493"/>
    <lineage>
        <taxon>Eukaryota</taxon>
        <taxon>Fungi</taxon>
        <taxon>Dikarya</taxon>
        <taxon>Basidiomycota</taxon>
        <taxon>Agaricomycotina</taxon>
        <taxon>Agaricomycetes</taxon>
        <taxon>Thelephorales</taxon>
        <taxon>Thelephoraceae</taxon>
        <taxon>Thelephora</taxon>
    </lineage>
</organism>
<comment type="caution">
    <text evidence="2">The sequence shown here is derived from an EMBL/GenBank/DDBJ whole genome shotgun (WGS) entry which is preliminary data.</text>
</comment>
<accession>A0A9P6H3J4</accession>
<sequence>MCVHVTVPSRLDDGEIIWPWLTWPNPSCIMYNGLHTSTAHRYRLYDLITCSLRGFPSPYASFPLSAARRVLRDRPSLFLCLVCSGSHVLALARRSPLFGALWVNSNCSSLGAGFSVLMNILFLSILFL</sequence>
<evidence type="ECO:0000313" key="2">
    <source>
        <dbReference type="EMBL" id="KAF9778426.1"/>
    </source>
</evidence>
<dbReference type="AlphaFoldDB" id="A0A9P6H3J4"/>
<keyword evidence="3" id="KW-1185">Reference proteome</keyword>
<reference evidence="2" key="2">
    <citation type="submission" date="2020-11" db="EMBL/GenBank/DDBJ databases">
        <authorList>
            <consortium name="DOE Joint Genome Institute"/>
            <person name="Kuo A."/>
            <person name="Miyauchi S."/>
            <person name="Kiss E."/>
            <person name="Drula E."/>
            <person name="Kohler A."/>
            <person name="Sanchez-Garcia M."/>
            <person name="Andreopoulos B."/>
            <person name="Barry K.W."/>
            <person name="Bonito G."/>
            <person name="Buee M."/>
            <person name="Carver A."/>
            <person name="Chen C."/>
            <person name="Cichocki N."/>
            <person name="Clum A."/>
            <person name="Culley D."/>
            <person name="Crous P.W."/>
            <person name="Fauchery L."/>
            <person name="Girlanda M."/>
            <person name="Hayes R."/>
            <person name="Keri Z."/>
            <person name="Labutti K."/>
            <person name="Lipzen A."/>
            <person name="Lombard V."/>
            <person name="Magnuson J."/>
            <person name="Maillard F."/>
            <person name="Morin E."/>
            <person name="Murat C."/>
            <person name="Nolan M."/>
            <person name="Ohm R."/>
            <person name="Pangilinan J."/>
            <person name="Pereira M."/>
            <person name="Perotto S."/>
            <person name="Peter M."/>
            <person name="Riley R."/>
            <person name="Sitrit Y."/>
            <person name="Stielow B."/>
            <person name="Szollosi G."/>
            <person name="Zifcakova L."/>
            <person name="Stursova M."/>
            <person name="Spatafora J.W."/>
            <person name="Tedersoo L."/>
            <person name="Vaario L.-M."/>
            <person name="Yamada A."/>
            <person name="Yan M."/>
            <person name="Wang P."/>
            <person name="Xu J."/>
            <person name="Bruns T."/>
            <person name="Baldrian P."/>
            <person name="Vilgalys R."/>
            <person name="Henrissat B."/>
            <person name="Grigoriev I.V."/>
            <person name="Hibbett D."/>
            <person name="Nagy L.G."/>
            <person name="Martin F.M."/>
        </authorList>
    </citation>
    <scope>NUCLEOTIDE SEQUENCE</scope>
    <source>
        <strain evidence="2">UH-Tt-Lm1</strain>
    </source>
</reference>
<evidence type="ECO:0000256" key="1">
    <source>
        <dbReference type="SAM" id="Phobius"/>
    </source>
</evidence>
<dbReference type="EMBL" id="WIUZ02000023">
    <property type="protein sequence ID" value="KAF9778426.1"/>
    <property type="molecule type" value="Genomic_DNA"/>
</dbReference>
<dbReference type="Proteomes" id="UP000736335">
    <property type="component" value="Unassembled WGS sequence"/>
</dbReference>
<gene>
    <name evidence="2" type="ORF">BJ322DRAFT_497474</name>
</gene>
<keyword evidence="1" id="KW-0812">Transmembrane</keyword>
<proteinExistence type="predicted"/>
<evidence type="ECO:0000313" key="3">
    <source>
        <dbReference type="Proteomes" id="UP000736335"/>
    </source>
</evidence>
<keyword evidence="1" id="KW-0472">Membrane</keyword>
<keyword evidence="1" id="KW-1133">Transmembrane helix</keyword>
<feature type="transmembrane region" description="Helical" evidence="1">
    <location>
        <begin position="108"/>
        <end position="127"/>
    </location>
</feature>
<name>A0A9P6H3J4_9AGAM</name>
<reference evidence="2" key="1">
    <citation type="journal article" date="2020" name="Nat. Commun.">
        <title>Large-scale genome sequencing of mycorrhizal fungi provides insights into the early evolution of symbiotic traits.</title>
        <authorList>
            <person name="Miyauchi S."/>
            <person name="Kiss E."/>
            <person name="Kuo A."/>
            <person name="Drula E."/>
            <person name="Kohler A."/>
            <person name="Sanchez-Garcia M."/>
            <person name="Morin E."/>
            <person name="Andreopoulos B."/>
            <person name="Barry K.W."/>
            <person name="Bonito G."/>
            <person name="Buee M."/>
            <person name="Carver A."/>
            <person name="Chen C."/>
            <person name="Cichocki N."/>
            <person name="Clum A."/>
            <person name="Culley D."/>
            <person name="Crous P.W."/>
            <person name="Fauchery L."/>
            <person name="Girlanda M."/>
            <person name="Hayes R.D."/>
            <person name="Keri Z."/>
            <person name="LaButti K."/>
            <person name="Lipzen A."/>
            <person name="Lombard V."/>
            <person name="Magnuson J."/>
            <person name="Maillard F."/>
            <person name="Murat C."/>
            <person name="Nolan M."/>
            <person name="Ohm R.A."/>
            <person name="Pangilinan J."/>
            <person name="Pereira M.F."/>
            <person name="Perotto S."/>
            <person name="Peter M."/>
            <person name="Pfister S."/>
            <person name="Riley R."/>
            <person name="Sitrit Y."/>
            <person name="Stielow J.B."/>
            <person name="Szollosi G."/>
            <person name="Zifcakova L."/>
            <person name="Stursova M."/>
            <person name="Spatafora J.W."/>
            <person name="Tedersoo L."/>
            <person name="Vaario L.M."/>
            <person name="Yamada A."/>
            <person name="Yan M."/>
            <person name="Wang P."/>
            <person name="Xu J."/>
            <person name="Bruns T."/>
            <person name="Baldrian P."/>
            <person name="Vilgalys R."/>
            <person name="Dunand C."/>
            <person name="Henrissat B."/>
            <person name="Grigoriev I.V."/>
            <person name="Hibbett D."/>
            <person name="Nagy L.G."/>
            <person name="Martin F.M."/>
        </authorList>
    </citation>
    <scope>NUCLEOTIDE SEQUENCE</scope>
    <source>
        <strain evidence="2">UH-Tt-Lm1</strain>
    </source>
</reference>
<feature type="transmembrane region" description="Helical" evidence="1">
    <location>
        <begin position="77"/>
        <end position="96"/>
    </location>
</feature>